<proteinExistence type="predicted"/>
<organism evidence="1">
    <name type="scientific">Anopheles triannulatus</name>
    <dbReference type="NCBI Taxonomy" id="58253"/>
    <lineage>
        <taxon>Eukaryota</taxon>
        <taxon>Metazoa</taxon>
        <taxon>Ecdysozoa</taxon>
        <taxon>Arthropoda</taxon>
        <taxon>Hexapoda</taxon>
        <taxon>Insecta</taxon>
        <taxon>Pterygota</taxon>
        <taxon>Neoptera</taxon>
        <taxon>Endopterygota</taxon>
        <taxon>Diptera</taxon>
        <taxon>Nematocera</taxon>
        <taxon>Culicoidea</taxon>
        <taxon>Culicidae</taxon>
        <taxon>Anophelinae</taxon>
        <taxon>Anopheles</taxon>
    </lineage>
</organism>
<accession>A0A2M4B015</accession>
<reference evidence="1" key="1">
    <citation type="submission" date="2018-01" db="EMBL/GenBank/DDBJ databases">
        <title>An insight into the sialome of Amazonian anophelines.</title>
        <authorList>
            <person name="Ribeiro J.M."/>
            <person name="Scarpassa V."/>
            <person name="Calvo E."/>
        </authorList>
    </citation>
    <scope>NUCLEOTIDE SEQUENCE</scope>
    <source>
        <tissue evidence="1">Salivary glands</tissue>
    </source>
</reference>
<protein>
    <submittedName>
        <fullName evidence="1">Uncharacterized protein</fullName>
    </submittedName>
</protein>
<dbReference type="EMBL" id="GGFK01013056">
    <property type="protein sequence ID" value="MBW46377.1"/>
    <property type="molecule type" value="Transcribed_RNA"/>
</dbReference>
<sequence>MIMMIPTVAKLFHCNRTWSCWMLLHCSRNKITNRTKRKMSPRRNTIVSRWSVFRTSRSLLMMTHHATIIAVHDHRPFPTVSLLLPMMTASGSPRSIRTIVVAIPPVPVGAVPLNVKTEQTLAVDELPAVAMRHNKISLSN</sequence>
<name>A0A2M4B015_9DIPT</name>
<dbReference type="AlphaFoldDB" id="A0A2M4B015"/>
<evidence type="ECO:0000313" key="1">
    <source>
        <dbReference type="EMBL" id="MBW46377.1"/>
    </source>
</evidence>